<reference evidence="2 3" key="1">
    <citation type="submission" date="2019-06" db="EMBL/GenBank/DDBJ databases">
        <title>Genomic Encyclopedia of Type Strains, Phase IV (KMG-V): Genome sequencing to study the core and pangenomes of soil and plant-associated prokaryotes.</title>
        <authorList>
            <person name="Whitman W."/>
        </authorList>
    </citation>
    <scope>NUCLEOTIDE SEQUENCE [LARGE SCALE GENOMIC DNA]</scope>
    <source>
        <strain evidence="2 3">BR 10355</strain>
    </source>
</reference>
<keyword evidence="3" id="KW-1185">Reference proteome</keyword>
<comment type="caution">
    <text evidence="2">The sequence shown here is derived from an EMBL/GenBank/DDBJ whole genome shotgun (WGS) entry which is preliminary data.</text>
</comment>
<feature type="chain" id="PRO_5022046479" evidence="1">
    <location>
        <begin position="23"/>
        <end position="141"/>
    </location>
</feature>
<proteinExistence type="predicted"/>
<evidence type="ECO:0000313" key="3">
    <source>
        <dbReference type="Proteomes" id="UP000321304"/>
    </source>
</evidence>
<dbReference type="EMBL" id="VITY01000003">
    <property type="protein sequence ID" value="TWC05033.1"/>
    <property type="molecule type" value="Genomic_DNA"/>
</dbReference>
<sequence length="141" mass="15477">MHVLVVYLVALVIGLSTSVASAQTKALDVPEKNIVAAPRGERLLVLLNLQPDRDKLRAMSAEDASGTLIETGKRYAADILNSDRYRGQYKTAEVIFAFVVDMDEYSRPNYGGMVRVGTVSYQREEAGLKVVSTQLDTGVIR</sequence>
<dbReference type="RefSeq" id="WP_146985423.1">
    <property type="nucleotide sequence ID" value="NZ_VITY01000003.1"/>
</dbReference>
<accession>A0A560MBP0</accession>
<dbReference type="Proteomes" id="UP000321304">
    <property type="component" value="Unassembled WGS sequence"/>
</dbReference>
<dbReference type="AlphaFoldDB" id="A0A560MBP0"/>
<evidence type="ECO:0000313" key="2">
    <source>
        <dbReference type="EMBL" id="TWC05033.1"/>
    </source>
</evidence>
<gene>
    <name evidence="2" type="ORF">FBZ93_10343</name>
</gene>
<organism evidence="2 3">
    <name type="scientific">Bradyrhizobium macuxiense</name>
    <dbReference type="NCBI Taxonomy" id="1755647"/>
    <lineage>
        <taxon>Bacteria</taxon>
        <taxon>Pseudomonadati</taxon>
        <taxon>Pseudomonadota</taxon>
        <taxon>Alphaproteobacteria</taxon>
        <taxon>Hyphomicrobiales</taxon>
        <taxon>Nitrobacteraceae</taxon>
        <taxon>Bradyrhizobium</taxon>
    </lineage>
</organism>
<evidence type="ECO:0000256" key="1">
    <source>
        <dbReference type="SAM" id="SignalP"/>
    </source>
</evidence>
<keyword evidence="1" id="KW-0732">Signal</keyword>
<name>A0A560MBP0_9BRAD</name>
<protein>
    <submittedName>
        <fullName evidence="2">Uncharacterized protein</fullName>
    </submittedName>
</protein>
<feature type="signal peptide" evidence="1">
    <location>
        <begin position="1"/>
        <end position="22"/>
    </location>
</feature>